<feature type="region of interest" description="Disordered" evidence="11">
    <location>
        <begin position="895"/>
        <end position="944"/>
    </location>
</feature>
<feature type="compositionally biased region" description="Polar residues" evidence="11">
    <location>
        <begin position="820"/>
        <end position="841"/>
    </location>
</feature>
<evidence type="ECO:0000256" key="7">
    <source>
        <dbReference type="ARBA" id="ARBA00022840"/>
    </source>
</evidence>
<feature type="compositionally biased region" description="Basic and acidic residues" evidence="11">
    <location>
        <begin position="72"/>
        <end position="90"/>
    </location>
</feature>
<keyword evidence="15" id="KW-1185">Reference proteome</keyword>
<evidence type="ECO:0000313" key="14">
    <source>
        <dbReference type="EMBL" id="GAA95260.1"/>
    </source>
</evidence>
<dbReference type="GO" id="GO:0035556">
    <property type="term" value="P:intracellular signal transduction"/>
    <property type="evidence" value="ECO:0007669"/>
    <property type="project" value="TreeGrafter"/>
</dbReference>
<keyword evidence="3" id="KW-0723">Serine/threonine-protein kinase</keyword>
<dbReference type="InterPro" id="IPR000719">
    <property type="entry name" value="Prot_kinase_dom"/>
</dbReference>
<evidence type="ECO:0000256" key="5">
    <source>
        <dbReference type="ARBA" id="ARBA00022741"/>
    </source>
</evidence>
<proteinExistence type="inferred from homology"/>
<reference evidence="14 15" key="2">
    <citation type="journal article" date="2012" name="Open Biol.">
        <title>Characteristics of nucleosomes and linker DNA regions on the genome of the basidiomycete Mixia osmundae revealed by mono- and dinucleosome mapping.</title>
        <authorList>
            <person name="Nishida H."/>
            <person name="Kondo S."/>
            <person name="Matsumoto T."/>
            <person name="Suzuki Y."/>
            <person name="Yoshikawa H."/>
            <person name="Taylor T.D."/>
            <person name="Sugiyama J."/>
        </authorList>
    </citation>
    <scope>NUCLEOTIDE SEQUENCE [LARGE SCALE GENOMIC DNA]</scope>
    <source>
        <strain evidence="15">CBS 9802 / IAM 14324 / JCM 22182 / KY 12970</strain>
    </source>
</reference>
<dbReference type="EMBL" id="BABT02000061">
    <property type="protein sequence ID" value="GAA95260.1"/>
    <property type="molecule type" value="Genomic_DNA"/>
</dbReference>
<sequence>MAAGQPESAVEATLDESIGSPSSSSPPFTSSSPLDALLEARTIEATGDIHSERTRLDLLVPPTNAILPLDASHVEVSDAARSPEEAKRESSSSSLQNSALPAIAGKLHPADRQDRTSASSSKEILALPLTNSFSTGTQTPVNDVTPRPGSSSTSTHSRRSSQTAASVEPAEQAGTGLGAPRSTSPDANRDSSTQTDRQRSSTLTSMTVSENTAHESVYSSKPNSRPHSILASSIDHSNLNAPRATLDPAERKTSASGTTGSRRASTGSPPQATKPHANARTAPEDNGRARAPSGSRSTASDTLVPGPSSSASSSRRQLGEWVLGKTLGAGSMGKVKLGQSVKGGDKVAIKIIPRFTSTAAAQQQVAQSEREKRRSIDQTHADNGTTSRSGEVASSKPKAVLPPSKSFLERAHAKDLSKEVRTIREASIVLLLHHPYVCGMKQMLVYPNHYYMIFEYVNGGQMLDYIISHGRLRERSARKFARQMGSALEYCHANSIVHRDLKIENILISKTGNIKIIDFGLSNLFSPHSHLSTFCGSLYFAAPELLNAKVYTGPEVDIWSFGIVLYVLVCGKVPFDDQSMPALHAKIKRGQVEYPNWLSAECKHLLSRMLVTNPANRASMAEVLSHPWIVKGYESPPVPHIPHREPLRLGELNREVIQGMTGFDFGTPDEIEARLGDVLTGEAYTAVLASHDAKAGRTTSVRPDRDLSKPSKGSTKRLSGLNFYSKKLAGGLASALGGSPTSKDRLETQDRTNGSGSFTLPNGMRPDQMDPTRGFHPLISIYFLVQEKIEREKIWGPGVFASSTLSLHGPLAPPAPPRSYDSTAVSPSAFGTAQGVDLSSPSPRPASTAISSSVMSPSNSTPAPNAPIRARPQSTSAYDRTKPLADFDNRRSFSAGQQNAVSASVPNSPRPGYIAKPRPVETSSVAQDGAIPASPNGEPTRDDDVALQPSTLVRRFGTLLGRATSTNDTDLQKRARARASAAGSSGHRSSGLTPASPLPLVNEPNLNVTPPPNSKATGMLRASTVSGDRRRPRVARQSVGPEVSPSALQTDTLFEDHEERLQDGFSTEPGPGLDRHAANGTAADLSASPNDQIKPVYLKGLFSVATTSTKSPSVIRDDLVHVLDRLGVKHRAVKAGFECAHAPSISFASQAPTNRAATPNQTPEGLKRGTSLLRRGSRISRGRTSTSAREEGDTSSPDPSQAATRLASPARPNESSSGSLHFIGPTNGAGERSGNLVDSTGAPSAGAAPQNEMIVRFDVFVVKVPWLPGIHGLQFRRITGDPWQYSQLARRVLSELRL</sequence>
<dbReference type="GO" id="GO:0005524">
    <property type="term" value="F:ATP binding"/>
    <property type="evidence" value="ECO:0007669"/>
    <property type="project" value="UniProtKB-UniRule"/>
</dbReference>
<protein>
    <recommendedName>
        <fullName evidence="2">non-specific serine/threonine protein kinase</fullName>
        <ecNumber evidence="2">2.7.11.1</ecNumber>
    </recommendedName>
</protein>
<accession>G7DXF0</accession>
<keyword evidence="5 10" id="KW-0547">Nucleotide-binding</keyword>
<dbReference type="HOGENOM" id="CLU_002664_3_0_1"/>
<feature type="region of interest" description="Disordered" evidence="11">
    <location>
        <begin position="812"/>
        <end position="879"/>
    </location>
</feature>
<dbReference type="InterPro" id="IPR028375">
    <property type="entry name" value="KA1/Ssp2_C"/>
</dbReference>
<feature type="compositionally biased region" description="Low complexity" evidence="11">
    <location>
        <begin position="851"/>
        <end position="867"/>
    </location>
</feature>
<reference evidence="14 15" key="1">
    <citation type="journal article" date="2011" name="J. Gen. Appl. Microbiol.">
        <title>Draft genome sequencing of the enigmatic basidiomycete Mixia osmundae.</title>
        <authorList>
            <person name="Nishida H."/>
            <person name="Nagatsuka Y."/>
            <person name="Sugiyama J."/>
        </authorList>
    </citation>
    <scope>NUCLEOTIDE SEQUENCE [LARGE SCALE GENOMIC DNA]</scope>
    <source>
        <strain evidence="15">CBS 9802 / IAM 14324 / JCM 22182 / KY 12970</strain>
    </source>
</reference>
<feature type="region of interest" description="Disordered" evidence="11">
    <location>
        <begin position="362"/>
        <end position="400"/>
    </location>
</feature>
<dbReference type="FunFam" id="1.10.510.10:FF:000792">
    <property type="entry name" value="Non-specific serine/threonine protein kinase"/>
    <property type="match status" value="1"/>
</dbReference>
<feature type="compositionally biased region" description="Low complexity" evidence="11">
    <location>
        <begin position="20"/>
        <end position="33"/>
    </location>
</feature>
<evidence type="ECO:0000256" key="11">
    <source>
        <dbReference type="SAM" id="MobiDB-lite"/>
    </source>
</evidence>
<feature type="compositionally biased region" description="Polar residues" evidence="11">
    <location>
        <begin position="751"/>
        <end position="760"/>
    </location>
</feature>
<keyword evidence="7 10" id="KW-0067">ATP-binding</keyword>
<feature type="region of interest" description="Disordered" evidence="11">
    <location>
        <begin position="735"/>
        <end position="772"/>
    </location>
</feature>
<dbReference type="SMART" id="SM00220">
    <property type="entry name" value="S_TKc"/>
    <property type="match status" value="1"/>
</dbReference>
<dbReference type="SUPFAM" id="SSF103243">
    <property type="entry name" value="KA1-like"/>
    <property type="match status" value="1"/>
</dbReference>
<dbReference type="OrthoDB" id="193931at2759"/>
<feature type="region of interest" description="Disordered" evidence="11">
    <location>
        <begin position="1"/>
        <end position="35"/>
    </location>
</feature>
<feature type="compositionally biased region" description="Polar residues" evidence="11">
    <location>
        <begin position="1194"/>
        <end position="1203"/>
    </location>
</feature>
<dbReference type="CDD" id="cd14077">
    <property type="entry name" value="STKc_Kin1_2"/>
    <property type="match status" value="1"/>
</dbReference>
<dbReference type="FunCoup" id="G7DXF0">
    <property type="interactions" value="109"/>
</dbReference>
<dbReference type="EC" id="2.7.11.1" evidence="2"/>
<evidence type="ECO:0000256" key="4">
    <source>
        <dbReference type="ARBA" id="ARBA00022679"/>
    </source>
</evidence>
<evidence type="ECO:0000256" key="1">
    <source>
        <dbReference type="ARBA" id="ARBA00010791"/>
    </source>
</evidence>
<evidence type="ECO:0000259" key="13">
    <source>
        <dbReference type="PROSITE" id="PS50032"/>
    </source>
</evidence>
<feature type="compositionally biased region" description="Polar residues" evidence="11">
    <location>
        <begin position="1150"/>
        <end position="1163"/>
    </location>
</feature>
<comment type="similarity">
    <text evidence="1">Belongs to the protein kinase superfamily. CAMK Ser/Thr protein kinase family. NIM1 subfamily.</text>
</comment>
<dbReference type="InterPro" id="IPR011009">
    <property type="entry name" value="Kinase-like_dom_sf"/>
</dbReference>
<evidence type="ECO:0000256" key="6">
    <source>
        <dbReference type="ARBA" id="ARBA00022777"/>
    </source>
</evidence>
<dbReference type="Gene3D" id="1.10.510.10">
    <property type="entry name" value="Transferase(Phosphotransferase) domain 1"/>
    <property type="match status" value="1"/>
</dbReference>
<dbReference type="GO" id="GO:0004674">
    <property type="term" value="F:protein serine/threonine kinase activity"/>
    <property type="evidence" value="ECO:0007669"/>
    <property type="project" value="UniProtKB-KW"/>
</dbReference>
<name>G7DXF0_MIXOS</name>
<comment type="catalytic activity">
    <reaction evidence="9">
        <text>L-seryl-[protein] + ATP = O-phospho-L-seryl-[protein] + ADP + H(+)</text>
        <dbReference type="Rhea" id="RHEA:17989"/>
        <dbReference type="Rhea" id="RHEA-COMP:9863"/>
        <dbReference type="Rhea" id="RHEA-COMP:11604"/>
        <dbReference type="ChEBI" id="CHEBI:15378"/>
        <dbReference type="ChEBI" id="CHEBI:29999"/>
        <dbReference type="ChEBI" id="CHEBI:30616"/>
        <dbReference type="ChEBI" id="CHEBI:83421"/>
        <dbReference type="ChEBI" id="CHEBI:456216"/>
        <dbReference type="EC" id="2.7.11.1"/>
    </reaction>
</comment>
<evidence type="ECO:0000256" key="3">
    <source>
        <dbReference type="ARBA" id="ARBA00022527"/>
    </source>
</evidence>
<feature type="compositionally biased region" description="Low complexity" evidence="11">
    <location>
        <begin position="150"/>
        <end position="166"/>
    </location>
</feature>
<dbReference type="InterPro" id="IPR017441">
    <property type="entry name" value="Protein_kinase_ATP_BS"/>
</dbReference>
<dbReference type="PROSITE" id="PS00107">
    <property type="entry name" value="PROTEIN_KINASE_ATP"/>
    <property type="match status" value="1"/>
</dbReference>
<dbReference type="STRING" id="764103.G7DXF0"/>
<dbReference type="Pfam" id="PF02149">
    <property type="entry name" value="KA1"/>
    <property type="match status" value="1"/>
</dbReference>
<comment type="catalytic activity">
    <reaction evidence="8">
        <text>L-threonyl-[protein] + ATP = O-phospho-L-threonyl-[protein] + ADP + H(+)</text>
        <dbReference type="Rhea" id="RHEA:46608"/>
        <dbReference type="Rhea" id="RHEA-COMP:11060"/>
        <dbReference type="Rhea" id="RHEA-COMP:11605"/>
        <dbReference type="ChEBI" id="CHEBI:15378"/>
        <dbReference type="ChEBI" id="CHEBI:30013"/>
        <dbReference type="ChEBI" id="CHEBI:30616"/>
        <dbReference type="ChEBI" id="CHEBI:61977"/>
        <dbReference type="ChEBI" id="CHEBI:456216"/>
        <dbReference type="EC" id="2.7.11.1"/>
    </reaction>
</comment>
<dbReference type="GO" id="GO:0005737">
    <property type="term" value="C:cytoplasm"/>
    <property type="evidence" value="ECO:0007669"/>
    <property type="project" value="TreeGrafter"/>
</dbReference>
<dbReference type="Pfam" id="PF00069">
    <property type="entry name" value="Pkinase"/>
    <property type="match status" value="1"/>
</dbReference>
<dbReference type="GO" id="GO:0106310">
    <property type="term" value="F:protein serine kinase activity"/>
    <property type="evidence" value="ECO:0007669"/>
    <property type="project" value="RHEA"/>
</dbReference>
<feature type="domain" description="Protein kinase" evidence="12">
    <location>
        <begin position="321"/>
        <end position="629"/>
    </location>
</feature>
<dbReference type="InterPro" id="IPR001772">
    <property type="entry name" value="KA1_dom"/>
</dbReference>
<feature type="compositionally biased region" description="Polar residues" evidence="11">
    <location>
        <begin position="895"/>
        <end position="907"/>
    </location>
</feature>
<feature type="compositionally biased region" description="Polar residues" evidence="11">
    <location>
        <begin position="129"/>
        <end position="142"/>
    </location>
</feature>
<evidence type="ECO:0000313" key="15">
    <source>
        <dbReference type="Proteomes" id="UP000009131"/>
    </source>
</evidence>
<dbReference type="PROSITE" id="PS50011">
    <property type="entry name" value="PROTEIN_KINASE_DOM"/>
    <property type="match status" value="1"/>
</dbReference>
<dbReference type="Proteomes" id="UP000009131">
    <property type="component" value="Unassembled WGS sequence"/>
</dbReference>
<feature type="region of interest" description="Disordered" evidence="11">
    <location>
        <begin position="1150"/>
        <end position="1247"/>
    </location>
</feature>
<dbReference type="eggNOG" id="KOG0583">
    <property type="taxonomic scope" value="Eukaryota"/>
</dbReference>
<dbReference type="InterPro" id="IPR008271">
    <property type="entry name" value="Ser/Thr_kinase_AS"/>
</dbReference>
<feature type="region of interest" description="Disordered" evidence="11">
    <location>
        <begin position="1062"/>
        <end position="1088"/>
    </location>
</feature>
<feature type="compositionally biased region" description="Low complexity" evidence="11">
    <location>
        <begin position="978"/>
        <end position="991"/>
    </location>
</feature>
<evidence type="ECO:0000256" key="2">
    <source>
        <dbReference type="ARBA" id="ARBA00012513"/>
    </source>
</evidence>
<evidence type="ECO:0000256" key="10">
    <source>
        <dbReference type="PROSITE-ProRule" id="PRU10141"/>
    </source>
</evidence>
<evidence type="ECO:0000256" key="8">
    <source>
        <dbReference type="ARBA" id="ARBA00047899"/>
    </source>
</evidence>
<dbReference type="Gene3D" id="3.30.200.20">
    <property type="entry name" value="Phosphorylase Kinase, domain 1"/>
    <property type="match status" value="1"/>
</dbReference>
<gene>
    <name evidence="14" type="primary">Mo01916</name>
    <name evidence="14" type="ORF">E5Q_01916</name>
</gene>
<feature type="domain" description="KA1" evidence="13">
    <location>
        <begin position="1248"/>
        <end position="1298"/>
    </location>
</feature>
<feature type="region of interest" description="Disordered" evidence="11">
    <location>
        <begin position="693"/>
        <end position="715"/>
    </location>
</feature>
<keyword evidence="4" id="KW-0808">Transferase</keyword>
<feature type="compositionally biased region" description="Polar residues" evidence="11">
    <location>
        <begin position="254"/>
        <end position="271"/>
    </location>
</feature>
<keyword evidence="6" id="KW-0418">Kinase</keyword>
<feature type="region of interest" description="Disordered" evidence="11">
    <location>
        <begin position="66"/>
        <end position="317"/>
    </location>
</feature>
<dbReference type="GO" id="GO:0000226">
    <property type="term" value="P:microtubule cytoskeleton organization"/>
    <property type="evidence" value="ECO:0007669"/>
    <property type="project" value="TreeGrafter"/>
</dbReference>
<dbReference type="Gene3D" id="3.30.310.80">
    <property type="entry name" value="Kinase associated domain 1, KA1"/>
    <property type="match status" value="1"/>
</dbReference>
<dbReference type="InParanoid" id="G7DXF0"/>
<feature type="compositionally biased region" description="Low complexity" evidence="11">
    <location>
        <begin position="190"/>
        <end position="205"/>
    </location>
</feature>
<comment type="caution">
    <text evidence="14">The sequence shown here is derived from an EMBL/GenBank/DDBJ whole genome shotgun (WGS) entry which is preliminary data.</text>
</comment>
<evidence type="ECO:0000259" key="12">
    <source>
        <dbReference type="PROSITE" id="PS50011"/>
    </source>
</evidence>
<feature type="compositionally biased region" description="Polar residues" evidence="11">
    <location>
        <begin position="217"/>
        <end position="240"/>
    </location>
</feature>
<evidence type="ECO:0000256" key="9">
    <source>
        <dbReference type="ARBA" id="ARBA00048679"/>
    </source>
</evidence>
<dbReference type="SUPFAM" id="SSF56112">
    <property type="entry name" value="Protein kinase-like (PK-like)"/>
    <property type="match status" value="1"/>
</dbReference>
<dbReference type="PANTHER" id="PTHR24346">
    <property type="entry name" value="MAP/MICROTUBULE AFFINITY-REGULATING KINASE"/>
    <property type="match status" value="1"/>
</dbReference>
<feature type="binding site" evidence="10">
    <location>
        <position position="350"/>
    </location>
    <ligand>
        <name>ATP</name>
        <dbReference type="ChEBI" id="CHEBI:30616"/>
    </ligand>
</feature>
<dbReference type="PANTHER" id="PTHR24346:SF82">
    <property type="entry name" value="KP78A-RELATED"/>
    <property type="match status" value="1"/>
</dbReference>
<dbReference type="PROSITE" id="PS00108">
    <property type="entry name" value="PROTEIN_KINASE_ST"/>
    <property type="match status" value="1"/>
</dbReference>
<feature type="region of interest" description="Disordered" evidence="11">
    <location>
        <begin position="964"/>
        <end position="1049"/>
    </location>
</feature>
<dbReference type="PROSITE" id="PS50032">
    <property type="entry name" value="KA1"/>
    <property type="match status" value="1"/>
</dbReference>
<organism evidence="14 15">
    <name type="scientific">Mixia osmundae (strain CBS 9802 / IAM 14324 / JCM 22182 / KY 12970)</name>
    <dbReference type="NCBI Taxonomy" id="764103"/>
    <lineage>
        <taxon>Eukaryota</taxon>
        <taxon>Fungi</taxon>
        <taxon>Dikarya</taxon>
        <taxon>Basidiomycota</taxon>
        <taxon>Pucciniomycotina</taxon>
        <taxon>Mixiomycetes</taxon>
        <taxon>Mixiales</taxon>
        <taxon>Mixiaceae</taxon>
        <taxon>Mixia</taxon>
    </lineage>
</organism>
<feature type="compositionally biased region" description="Basic and acidic residues" evidence="11">
    <location>
        <begin position="368"/>
        <end position="380"/>
    </location>
</feature>